<evidence type="ECO:0000256" key="2">
    <source>
        <dbReference type="SAM" id="Phobius"/>
    </source>
</evidence>
<dbReference type="Proteomes" id="UP001470230">
    <property type="component" value="Unassembled WGS sequence"/>
</dbReference>
<proteinExistence type="predicted"/>
<evidence type="ECO:0000313" key="4">
    <source>
        <dbReference type="EMBL" id="KAK8840950.1"/>
    </source>
</evidence>
<keyword evidence="5" id="KW-1185">Reference proteome</keyword>
<dbReference type="EMBL" id="JAPFFF010000043">
    <property type="protein sequence ID" value="KAK8840950.1"/>
    <property type="molecule type" value="Genomic_DNA"/>
</dbReference>
<sequence length="2062" mass="234400">MFFLILFFLANSAPRNFSFYYGSTPNSDCYNYNNDITFFNVNESIDFSSIVSNKINISDTEITFCYNTEVPFRIPLKIFNDKKFNLLVNTRVSGILDFTGVHNLVLNISSMYYYASSKYNITFTGSHPKPDKTSITITNINLRTESNDIFVDTLTIIDPMISPSSLKAHTLYFSNRKAILVTHRDNCVVVSGINVYLIGPNPLFSVKSNNYYGLFFPENTLYLFNEAEKSNISFEISRFDRIMISGNKFLDSNVMKFFLCKSIEIKTSSLFIDSISFYKGYNRFFMNISNSVKISGPMTLISTSEVYLNLTDKGTSKVAVEFDKIITDLSRLIILSSFIDVHIHTFEFTFKEKTDLEYFPTSVCFGYGGASLVTIDEFVTFSDIKKFDFPEYQVDFKGFQSDESLSELVSKNLNVITVKSHQFDSSMFDTFFRFLEYKEKEGFDNLLHFNISLENGFVLSLHCSSFSTIPFEVQLTDSSSLGSSYVISDISELSKVIQKDTKFVNLTIEKNVTFIDLSFIQKKIQFFTISSYYKYPLRSMKSNSNIDHLIFCNCYLDTGTYEIDSNQLTLNCNTLDKNSSLNFVFLNDQMITNIYFNTFNSIMQNFVSPFRLVRVLSYTGVCTISDDFYLTDGDYDVPIPRKIVPNLIIESNSRNIAIIFLTKSLDFFKLRAINTDNDRKSVDISINNLDNVTSIGSFSIEMVNYTGINRITLNDCIWKDKLAIKGDKYTVNNQAINQRNIFCVCKEEEEVCNEICEEGSFLITTYDLSTISQKFSEGKALIQIVGSEKDADYPILPYSSINKNCISIVGSGVNPRIKINCSSDEIIDNLHEITFSQITVDFQSSSNDLRLYKATFLKDSQIDSTLSNEQMLTIDFLDCYSSHLVFKTIFIKVKFHLSDSPELSESFTKVAFAPYAVFMATVPSLVTFSGPKMLISNLEFDLTDCSPIFVTSNRFICILGNDGNIDAVMTNISISAAKIEINGTWTSEHPKRFFDISYSKLDLYLEAVNAPLYFRAHDLYINLESERTSINGELYVIDTWNSEGACSINSAINKRTAFRCRLIQTRTTYIGQGVDLILEKYDSMLKFHIGLNNCGSVEIENDPNCAIKCGASFGFSGNYLIPEVVDFLNRVNYSVITIDNVENIEFTDIYVSHGSLYGFYKKNFKFTAIGNKIYFGLAENPEISLALLYSNTEKKEYNIHYGDIPYVHQFIPIPNATIEFTTYTNLSEIFFNFDKVNFTIYQVNFISLDGICQAAIKFGNNVVSNLYLKSMIIDVPENDVFTIEKINLTQNSVFTNLSKYDSCIKSVSFDFNSLVKADLSNFSSELNFLSFDNYETLKVNFTTTGVTFEKIEGYYDKVTRIAHIDFSKCPNVNLIIYSNDSPFFTIEDDVVDFKPMKSVHLFSNNFHFGSNFNKFLTPANFVIGNTSIPHSIHTYSFPLFSLDFMYKYPIYFGEHLYPITFPYKFILNNENLNIVLNYFTDYWNITFNEVASSDNSSIFFDKKPSDKVYLTKNINNVNVINGTLKLYNQTYITNEISLGKGSILCGNFTCNQTLKTINLEWDLNEAPFLNTPLLTNLNNTDINIIYTGESIEGREKEFDKFLSKGIILMKRIEFNDVFNHIHFISINHVNEFEEGENLSIKCRYIYDQSIQLITTRYFSPESEIVDDETIPEVTPTQVPTESFSPDFPTTDSFISSNSNIKFTDDGFIDGNTFISTANNKNVLFIKSDKQHINLSVEVNSKPNENLFLSPQKEKVVIFIDSPESEDYGTGQLGVHANSNNVTINLPQPKVPLNVFNDEFSEINFQLNDENELILISLHKLTISNGNIVMNLPQNSKGIEFVDVETFLNGELKSVYDQISIETKIGSLLCNSGSSIKMTNVSFNKQIVTSSHSKIEIEKKVTFNSQTKLELFENSFIELGKSQIEGIAEEIKIIRGNSARSSLNEEIEAKLICGANFDCHSWIEKYSKDEFYKNAKCIENDYKEKCFVASNTDKTSPKKKSPSTAVIAIIVVVVLVVVIAAVIIAIVIILKKKKSTNDVSEKEAKEEDNASDTDSPPGITEYV</sequence>
<comment type="caution">
    <text evidence="4">The sequence shown here is derived from an EMBL/GenBank/DDBJ whole genome shotgun (WGS) entry which is preliminary data.</text>
</comment>
<protein>
    <submittedName>
        <fullName evidence="4">Uncharacterized protein</fullName>
    </submittedName>
</protein>
<accession>A0ABR2H688</accession>
<feature type="transmembrane region" description="Helical" evidence="2">
    <location>
        <begin position="2004"/>
        <end position="2029"/>
    </location>
</feature>
<feature type="compositionally biased region" description="Basic and acidic residues" evidence="1">
    <location>
        <begin position="2034"/>
        <end position="2047"/>
    </location>
</feature>
<reference evidence="4 5" key="1">
    <citation type="submission" date="2024-04" db="EMBL/GenBank/DDBJ databases">
        <title>Tritrichomonas musculus Genome.</title>
        <authorList>
            <person name="Alves-Ferreira E."/>
            <person name="Grigg M."/>
            <person name="Lorenzi H."/>
            <person name="Galac M."/>
        </authorList>
    </citation>
    <scope>NUCLEOTIDE SEQUENCE [LARGE SCALE GENOMIC DNA]</scope>
    <source>
        <strain evidence="4 5">EAF2021</strain>
    </source>
</reference>
<feature type="chain" id="PRO_5045201270" evidence="3">
    <location>
        <begin position="19"/>
        <end position="2062"/>
    </location>
</feature>
<name>A0ABR2H688_9EUKA</name>
<keyword evidence="2" id="KW-1133">Transmembrane helix</keyword>
<evidence type="ECO:0000313" key="5">
    <source>
        <dbReference type="Proteomes" id="UP001470230"/>
    </source>
</evidence>
<evidence type="ECO:0000256" key="3">
    <source>
        <dbReference type="SAM" id="SignalP"/>
    </source>
</evidence>
<evidence type="ECO:0000256" key="1">
    <source>
        <dbReference type="SAM" id="MobiDB-lite"/>
    </source>
</evidence>
<feature type="signal peptide" evidence="3">
    <location>
        <begin position="1"/>
        <end position="18"/>
    </location>
</feature>
<organism evidence="4 5">
    <name type="scientific">Tritrichomonas musculus</name>
    <dbReference type="NCBI Taxonomy" id="1915356"/>
    <lineage>
        <taxon>Eukaryota</taxon>
        <taxon>Metamonada</taxon>
        <taxon>Parabasalia</taxon>
        <taxon>Tritrichomonadida</taxon>
        <taxon>Tritrichomonadidae</taxon>
        <taxon>Tritrichomonas</taxon>
    </lineage>
</organism>
<gene>
    <name evidence="4" type="ORF">M9Y10_027783</name>
</gene>
<feature type="region of interest" description="Disordered" evidence="1">
    <location>
        <begin position="2034"/>
        <end position="2062"/>
    </location>
</feature>
<keyword evidence="2" id="KW-0472">Membrane</keyword>
<keyword evidence="2" id="KW-0812">Transmembrane</keyword>
<keyword evidence="3" id="KW-0732">Signal</keyword>